<dbReference type="Proteomes" id="UP001066276">
    <property type="component" value="Chromosome 2_1"/>
</dbReference>
<feature type="compositionally biased region" description="Polar residues" evidence="1">
    <location>
        <begin position="10"/>
        <end position="21"/>
    </location>
</feature>
<evidence type="ECO:0000256" key="1">
    <source>
        <dbReference type="SAM" id="MobiDB-lite"/>
    </source>
</evidence>
<protein>
    <submittedName>
        <fullName evidence="2">Uncharacterized protein</fullName>
    </submittedName>
</protein>
<comment type="caution">
    <text evidence="2">The sequence shown here is derived from an EMBL/GenBank/DDBJ whole genome shotgun (WGS) entry which is preliminary data.</text>
</comment>
<accession>A0AAV7VLU8</accession>
<feature type="region of interest" description="Disordered" evidence="1">
    <location>
        <begin position="1"/>
        <end position="117"/>
    </location>
</feature>
<proteinExistence type="predicted"/>
<feature type="compositionally biased region" description="Basic and acidic residues" evidence="1">
    <location>
        <begin position="107"/>
        <end position="117"/>
    </location>
</feature>
<feature type="compositionally biased region" description="Basic and acidic residues" evidence="1">
    <location>
        <begin position="24"/>
        <end position="33"/>
    </location>
</feature>
<dbReference type="AlphaFoldDB" id="A0AAV7VLU8"/>
<name>A0AAV7VLU8_PLEWA</name>
<sequence>MRCWNRCWTIHTQESKNTNPEEASPGKRDHQENPEAIGVLNPVQEEDRRSSGREENRRRTTNGTNGGSVTAGPGKGLRGGDSPTATDTTNVEDASEKGDAEGPAMLWEERGPFRYWV</sequence>
<feature type="compositionally biased region" description="Basic and acidic residues" evidence="1">
    <location>
        <begin position="45"/>
        <end position="58"/>
    </location>
</feature>
<dbReference type="EMBL" id="JANPWB010000003">
    <property type="protein sequence ID" value="KAJ1201009.1"/>
    <property type="molecule type" value="Genomic_DNA"/>
</dbReference>
<organism evidence="2 3">
    <name type="scientific">Pleurodeles waltl</name>
    <name type="common">Iberian ribbed newt</name>
    <dbReference type="NCBI Taxonomy" id="8319"/>
    <lineage>
        <taxon>Eukaryota</taxon>
        <taxon>Metazoa</taxon>
        <taxon>Chordata</taxon>
        <taxon>Craniata</taxon>
        <taxon>Vertebrata</taxon>
        <taxon>Euteleostomi</taxon>
        <taxon>Amphibia</taxon>
        <taxon>Batrachia</taxon>
        <taxon>Caudata</taxon>
        <taxon>Salamandroidea</taxon>
        <taxon>Salamandridae</taxon>
        <taxon>Pleurodelinae</taxon>
        <taxon>Pleurodeles</taxon>
    </lineage>
</organism>
<feature type="compositionally biased region" description="Polar residues" evidence="1">
    <location>
        <begin position="83"/>
        <end position="92"/>
    </location>
</feature>
<evidence type="ECO:0000313" key="3">
    <source>
        <dbReference type="Proteomes" id="UP001066276"/>
    </source>
</evidence>
<reference evidence="2" key="1">
    <citation type="journal article" date="2022" name="bioRxiv">
        <title>Sequencing and chromosome-scale assembly of the giantPleurodeles waltlgenome.</title>
        <authorList>
            <person name="Brown T."/>
            <person name="Elewa A."/>
            <person name="Iarovenko S."/>
            <person name="Subramanian E."/>
            <person name="Araus A.J."/>
            <person name="Petzold A."/>
            <person name="Susuki M."/>
            <person name="Suzuki K.-i.T."/>
            <person name="Hayashi T."/>
            <person name="Toyoda A."/>
            <person name="Oliveira C."/>
            <person name="Osipova E."/>
            <person name="Leigh N.D."/>
            <person name="Simon A."/>
            <person name="Yun M.H."/>
        </authorList>
    </citation>
    <scope>NUCLEOTIDE SEQUENCE</scope>
    <source>
        <strain evidence="2">20211129_DDA</strain>
        <tissue evidence="2">Liver</tissue>
    </source>
</reference>
<gene>
    <name evidence="2" type="ORF">NDU88_004825</name>
</gene>
<evidence type="ECO:0000313" key="2">
    <source>
        <dbReference type="EMBL" id="KAJ1201009.1"/>
    </source>
</evidence>
<keyword evidence="3" id="KW-1185">Reference proteome</keyword>